<gene>
    <name evidence="2" type="ORF">NFI95_08110</name>
</gene>
<keyword evidence="3" id="KW-1185">Reference proteome</keyword>
<dbReference type="RefSeq" id="WP_422863886.1">
    <property type="nucleotide sequence ID" value="NZ_JAMSKV010000005.1"/>
</dbReference>
<keyword evidence="1" id="KW-0472">Membrane</keyword>
<keyword evidence="1" id="KW-1133">Transmembrane helix</keyword>
<dbReference type="EMBL" id="JAMSKV010000005">
    <property type="protein sequence ID" value="MCQ8278415.1"/>
    <property type="molecule type" value="Genomic_DNA"/>
</dbReference>
<comment type="caution">
    <text evidence="2">The sequence shown here is derived from an EMBL/GenBank/DDBJ whole genome shotgun (WGS) entry which is preliminary data.</text>
</comment>
<evidence type="ECO:0000256" key="1">
    <source>
        <dbReference type="SAM" id="Phobius"/>
    </source>
</evidence>
<proteinExistence type="predicted"/>
<feature type="transmembrane region" description="Helical" evidence="1">
    <location>
        <begin position="20"/>
        <end position="37"/>
    </location>
</feature>
<evidence type="ECO:0000313" key="2">
    <source>
        <dbReference type="EMBL" id="MCQ8278415.1"/>
    </source>
</evidence>
<keyword evidence="1" id="KW-0812">Transmembrane</keyword>
<dbReference type="Proteomes" id="UP001524587">
    <property type="component" value="Unassembled WGS sequence"/>
</dbReference>
<protein>
    <submittedName>
        <fullName evidence="2">Uncharacterized protein</fullName>
    </submittedName>
</protein>
<organism evidence="2 3">
    <name type="scientific">Endosaccharibacter trunci</name>
    <dbReference type="NCBI Taxonomy" id="2812733"/>
    <lineage>
        <taxon>Bacteria</taxon>
        <taxon>Pseudomonadati</taxon>
        <taxon>Pseudomonadota</taxon>
        <taxon>Alphaproteobacteria</taxon>
        <taxon>Acetobacterales</taxon>
        <taxon>Acetobacteraceae</taxon>
        <taxon>Endosaccharibacter</taxon>
    </lineage>
</organism>
<evidence type="ECO:0000313" key="3">
    <source>
        <dbReference type="Proteomes" id="UP001524587"/>
    </source>
</evidence>
<reference evidence="2 3" key="1">
    <citation type="submission" date="2022-06" db="EMBL/GenBank/DDBJ databases">
        <title>Endosaccharibacter gen. nov., sp. nov., endophytic bacteria isolated from sugarcane.</title>
        <authorList>
            <person name="Pitiwittayakul N."/>
            <person name="Yukphan P."/>
            <person name="Charoenyingcharoen P."/>
            <person name="Tanasupawat S."/>
        </authorList>
    </citation>
    <scope>NUCLEOTIDE SEQUENCE [LARGE SCALE GENOMIC DNA]</scope>
    <source>
        <strain evidence="2 3">KSS8</strain>
    </source>
</reference>
<name>A0ABT1W7N4_9PROT</name>
<accession>A0ABT1W7N4</accession>
<sequence>MAHLDTPQPATNGSSIFERVAVLLSYVVATIAFLLAWQHDPYRPLTSSLRQDGGATTTNTTIFYPHSVLPMATFPRRYIGIYLPIRPLLASLFT</sequence>